<evidence type="ECO:0000313" key="1">
    <source>
        <dbReference type="EMBL" id="GMG39505.1"/>
    </source>
</evidence>
<accession>A0A9W7DLD0</accession>
<dbReference type="Gene3D" id="3.60.10.10">
    <property type="entry name" value="Endonuclease/exonuclease/phosphatase"/>
    <property type="match status" value="1"/>
</dbReference>
<dbReference type="SUPFAM" id="SSF56219">
    <property type="entry name" value="DNase I-like"/>
    <property type="match status" value="1"/>
</dbReference>
<dbReference type="EMBL" id="BSXU01002980">
    <property type="protein sequence ID" value="GMG39505.1"/>
    <property type="molecule type" value="Genomic_DNA"/>
</dbReference>
<dbReference type="AlphaFoldDB" id="A0A9W7DLD0"/>
<dbReference type="Proteomes" id="UP001165063">
    <property type="component" value="Unassembled WGS sequence"/>
</dbReference>
<name>A0A9W7DLD0_AMBMO</name>
<gene>
    <name evidence="1" type="ORF">Amon01_000540400</name>
</gene>
<sequence length="169" mass="19045">MFQTALVNSPQIAIFTELDLPGEDSTAYREVLEAMAAHDYHPHPASLAGKRVGIFFEETFFNGLTDFAANELVASLPVRSQPYVTDCQFWFDSQHYHLVGVYGSSIENGTQLNNLTQVLKKDFYDDLIKTLKETNLPDLIMAGDWNTAADEEANRCSSDSDWKHYVSEI</sequence>
<reference evidence="1" key="1">
    <citation type="submission" date="2023-04" db="EMBL/GenBank/DDBJ databases">
        <title>Ambrosiozyma monospora NBRC 1965.</title>
        <authorList>
            <person name="Ichikawa N."/>
            <person name="Sato H."/>
            <person name="Tonouchi N."/>
        </authorList>
    </citation>
    <scope>NUCLEOTIDE SEQUENCE</scope>
    <source>
        <strain evidence="1">NBRC 1965</strain>
    </source>
</reference>
<keyword evidence="2" id="KW-1185">Reference proteome</keyword>
<comment type="caution">
    <text evidence="1">The sequence shown here is derived from an EMBL/GenBank/DDBJ whole genome shotgun (WGS) entry which is preliminary data.</text>
</comment>
<organism evidence="1 2">
    <name type="scientific">Ambrosiozyma monospora</name>
    <name type="common">Yeast</name>
    <name type="synonym">Endomycopsis monosporus</name>
    <dbReference type="NCBI Taxonomy" id="43982"/>
    <lineage>
        <taxon>Eukaryota</taxon>
        <taxon>Fungi</taxon>
        <taxon>Dikarya</taxon>
        <taxon>Ascomycota</taxon>
        <taxon>Saccharomycotina</taxon>
        <taxon>Pichiomycetes</taxon>
        <taxon>Pichiales</taxon>
        <taxon>Pichiaceae</taxon>
        <taxon>Ambrosiozyma</taxon>
    </lineage>
</organism>
<evidence type="ECO:0000313" key="2">
    <source>
        <dbReference type="Proteomes" id="UP001165063"/>
    </source>
</evidence>
<proteinExistence type="predicted"/>
<protein>
    <submittedName>
        <fullName evidence="1">Unnamed protein product</fullName>
    </submittedName>
</protein>
<dbReference type="InterPro" id="IPR036691">
    <property type="entry name" value="Endo/exonu/phosph_ase_sf"/>
</dbReference>